<organism evidence="2 3">
    <name type="scientific">Lentzea aerocolonigenes</name>
    <name type="common">Lechevalieria aerocolonigenes</name>
    <name type="synonym">Saccharothrix aerocolonigenes</name>
    <dbReference type="NCBI Taxonomy" id="68170"/>
    <lineage>
        <taxon>Bacteria</taxon>
        <taxon>Bacillati</taxon>
        <taxon>Actinomycetota</taxon>
        <taxon>Actinomycetes</taxon>
        <taxon>Pseudonocardiales</taxon>
        <taxon>Pseudonocardiaceae</taxon>
        <taxon>Lentzea</taxon>
    </lineage>
</organism>
<sequence>MRRIVACVAAAIAATAIAVPAQAQGPRDCYDEYQRNGRSVEVFCDYGGPGRFQAVAHCSNGLGFYWDQFGTVGRVRGESSFAECTSLLGNPQINDYHVRWL</sequence>
<comment type="caution">
    <text evidence="2">The sequence shown here is derived from an EMBL/GenBank/DDBJ whole genome shotgun (WGS) entry which is preliminary data.</text>
</comment>
<keyword evidence="3" id="KW-1185">Reference proteome</keyword>
<name>A0A0F0GA52_LENAE</name>
<keyword evidence="1" id="KW-0732">Signal</keyword>
<dbReference type="EMBL" id="JYJG01000585">
    <property type="protein sequence ID" value="KJK33102.1"/>
    <property type="molecule type" value="Genomic_DNA"/>
</dbReference>
<feature type="signal peptide" evidence="1">
    <location>
        <begin position="1"/>
        <end position="23"/>
    </location>
</feature>
<reference evidence="2 3" key="1">
    <citation type="submission" date="2015-02" db="EMBL/GenBank/DDBJ databases">
        <authorList>
            <person name="Ju K.-S."/>
            <person name="Doroghazi J.R."/>
            <person name="Metcalf W."/>
        </authorList>
    </citation>
    <scope>NUCLEOTIDE SEQUENCE [LARGE SCALE GENOMIC DNA]</scope>
    <source>
        <strain evidence="2 3">NRRL B-16140</strain>
    </source>
</reference>
<feature type="chain" id="PRO_5002440668" description="Beta/gamma crystallin 'Greek key' domain-containing protein" evidence="1">
    <location>
        <begin position="24"/>
        <end position="101"/>
    </location>
</feature>
<evidence type="ECO:0000256" key="1">
    <source>
        <dbReference type="SAM" id="SignalP"/>
    </source>
</evidence>
<accession>A0A0F0GA52</accession>
<evidence type="ECO:0008006" key="4">
    <source>
        <dbReference type="Google" id="ProtNLM"/>
    </source>
</evidence>
<proteinExistence type="predicted"/>
<dbReference type="RefSeq" id="WP_045318474.1">
    <property type="nucleotide sequence ID" value="NZ_JYJG01000585.1"/>
</dbReference>
<protein>
    <recommendedName>
        <fullName evidence="4">Beta/gamma crystallin 'Greek key' domain-containing protein</fullName>
    </recommendedName>
</protein>
<evidence type="ECO:0000313" key="2">
    <source>
        <dbReference type="EMBL" id="KJK33102.1"/>
    </source>
</evidence>
<dbReference type="OrthoDB" id="3695479at2"/>
<dbReference type="Proteomes" id="UP000033393">
    <property type="component" value="Unassembled WGS sequence"/>
</dbReference>
<dbReference type="AlphaFoldDB" id="A0A0F0GA52"/>
<gene>
    <name evidence="2" type="ORF">UK23_47545</name>
</gene>
<dbReference type="PATRIC" id="fig|68170.10.peg.3276"/>
<evidence type="ECO:0000313" key="3">
    <source>
        <dbReference type="Proteomes" id="UP000033393"/>
    </source>
</evidence>